<dbReference type="Proteomes" id="UP000724584">
    <property type="component" value="Unassembled WGS sequence"/>
</dbReference>
<proteinExistence type="predicted"/>
<evidence type="ECO:0000313" key="2">
    <source>
        <dbReference type="Proteomes" id="UP000724584"/>
    </source>
</evidence>
<accession>A0ACB7PFJ8</accession>
<comment type="caution">
    <text evidence="1">The sequence shown here is derived from an EMBL/GenBank/DDBJ whole genome shotgun (WGS) entry which is preliminary data.</text>
</comment>
<protein>
    <submittedName>
        <fullName evidence="1">Uncharacterized protein</fullName>
    </submittedName>
</protein>
<organism evidence="1 2">
    <name type="scientific">Chaetomium tenue</name>
    <dbReference type="NCBI Taxonomy" id="1854479"/>
    <lineage>
        <taxon>Eukaryota</taxon>
        <taxon>Fungi</taxon>
        <taxon>Dikarya</taxon>
        <taxon>Ascomycota</taxon>
        <taxon>Pezizomycotina</taxon>
        <taxon>Sordariomycetes</taxon>
        <taxon>Sordariomycetidae</taxon>
        <taxon>Sordariales</taxon>
        <taxon>Chaetomiaceae</taxon>
        <taxon>Chaetomium</taxon>
    </lineage>
</organism>
<gene>
    <name evidence="1" type="ORF">F5144DRAFT_589840</name>
</gene>
<reference evidence="1 2" key="1">
    <citation type="journal article" date="2021" name="Nat. Commun.">
        <title>Genetic determinants of endophytism in the Arabidopsis root mycobiome.</title>
        <authorList>
            <person name="Mesny F."/>
            <person name="Miyauchi S."/>
            <person name="Thiergart T."/>
            <person name="Pickel B."/>
            <person name="Atanasova L."/>
            <person name="Karlsson M."/>
            <person name="Huettel B."/>
            <person name="Barry K.W."/>
            <person name="Haridas S."/>
            <person name="Chen C."/>
            <person name="Bauer D."/>
            <person name="Andreopoulos W."/>
            <person name="Pangilinan J."/>
            <person name="LaButti K."/>
            <person name="Riley R."/>
            <person name="Lipzen A."/>
            <person name="Clum A."/>
            <person name="Drula E."/>
            <person name="Henrissat B."/>
            <person name="Kohler A."/>
            <person name="Grigoriev I.V."/>
            <person name="Martin F.M."/>
            <person name="Hacquard S."/>
        </authorList>
    </citation>
    <scope>NUCLEOTIDE SEQUENCE [LARGE SCALE GENOMIC DNA]</scope>
    <source>
        <strain evidence="1 2">MPI-SDFR-AT-0079</strain>
    </source>
</reference>
<name>A0ACB7PFJ8_9PEZI</name>
<keyword evidence="2" id="KW-1185">Reference proteome</keyword>
<dbReference type="EMBL" id="JAGIZQ010000002">
    <property type="protein sequence ID" value="KAH6640347.1"/>
    <property type="molecule type" value="Genomic_DNA"/>
</dbReference>
<sequence length="983" mass="110331">MEPVSALALACNILDLIERGYKCAATIKEVHDSETGLLKKHEMLVGEIGTLSDIAGARRTDEGSREEMLVHLCRHPGPRQRMRDIARLSEQLGGVHQKIEKHARQSSSQVLFISEKLRVLSSSLDGAAQSGPVLEQLREVLGAATEAAEAFKVIQVLDNLHFPTMKERFANVSGTAPDTFDWIFDEDSETFLDRQPGSKIAFRDWLRSGTGIFHVEGKPGSGKSTLMKHICEHDETRQILREWAGEKRLITWQFFFWRPGTPEQKSLRGLIRGLLWGIIRQEPQLAKLLFPRLWLPTKLPESGRSQFIDLSDKDIDEALGLLGKDREYLQQWASSPCRNIKLCVSSRQLPVFSNAFSPAQKLTIHFFTGDDIKALVKQRLEGNGAFQELAKSEKHRCVAMVRQIIESAEGVFLWVCVLLNQLEDSLGNGDSITMLESIVKSAPTELDDFFSYILTSIPLRYRRQAFILLALAMRLDGFLLSEETRDSDAGALKGEYENDCWRLSLLSCSYLLEGLDDNNKTLEKVLNDEIASSTLAWMMLIDLSYREDKELAGHAKKDSGPSSDSDAEDDLSAPTVLINQSLRSGDVHECIMLLLFQIRQTHVTNFESIMPLLQQIEQELLHHQFGIRTFNEVPKDQRHYHRIVSLYSIASIVGFIEIIRWDHESKSLSLTRGQDWVIESLLGTVVFLLPRYRWNARYRRGFGPSHTAILEYFLRAGVSVATEVEVAPWDPGWIESAKANSHRATLRDLLVVSLLTDTRHEESERRIHLWLDPFPPVFGEMLAVFMRYGATLSITMSLSDLCLLKDDEGVEGLEFDPDRDIKLLPSDSGNKNENDDSDDGGDDNTWSMASRSKYQLLKGIDLIRDEDRSKIITVGGVMGSSAGHLRSFWELLISSGGSITLRDFLCFIKSPGLDIPLVPFGDDQLDGGLLAGHSSSSPEESLDKAEASDNEDLGNQATEQPGLLSWVTLEMGCCDKGKTSSHK</sequence>
<evidence type="ECO:0000313" key="1">
    <source>
        <dbReference type="EMBL" id="KAH6640347.1"/>
    </source>
</evidence>